<comment type="caution">
    <text evidence="1">The sequence shown here is derived from an EMBL/GenBank/DDBJ whole genome shotgun (WGS) entry which is preliminary data.</text>
</comment>
<organism evidence="1 2">
    <name type="scientific">Dissostichus mawsoni</name>
    <name type="common">Antarctic cod</name>
    <dbReference type="NCBI Taxonomy" id="36200"/>
    <lineage>
        <taxon>Eukaryota</taxon>
        <taxon>Metazoa</taxon>
        <taxon>Chordata</taxon>
        <taxon>Craniata</taxon>
        <taxon>Vertebrata</taxon>
        <taxon>Euteleostomi</taxon>
        <taxon>Actinopterygii</taxon>
        <taxon>Neopterygii</taxon>
        <taxon>Teleostei</taxon>
        <taxon>Neoteleostei</taxon>
        <taxon>Acanthomorphata</taxon>
        <taxon>Eupercaria</taxon>
        <taxon>Perciformes</taxon>
        <taxon>Notothenioidei</taxon>
        <taxon>Nototheniidae</taxon>
        <taxon>Dissostichus</taxon>
    </lineage>
</organism>
<protein>
    <submittedName>
        <fullName evidence="1">Uncharacterized protein</fullName>
    </submittedName>
</protein>
<accession>A0A7J5ZAT5</accession>
<dbReference type="AlphaFoldDB" id="A0A7J5ZAT5"/>
<proteinExistence type="predicted"/>
<gene>
    <name evidence="1" type="ORF">F7725_011871</name>
</gene>
<evidence type="ECO:0000313" key="1">
    <source>
        <dbReference type="EMBL" id="KAF3858670.1"/>
    </source>
</evidence>
<reference evidence="1 2" key="1">
    <citation type="submission" date="2020-03" db="EMBL/GenBank/DDBJ databases">
        <title>Dissostichus mawsoni Genome sequencing and assembly.</title>
        <authorList>
            <person name="Park H."/>
        </authorList>
    </citation>
    <scope>NUCLEOTIDE SEQUENCE [LARGE SCALE GENOMIC DNA]</scope>
    <source>
        <strain evidence="1">DM0001</strain>
        <tissue evidence="1">Muscle</tissue>
    </source>
</reference>
<name>A0A7J5ZAT5_DISMA</name>
<keyword evidence="2" id="KW-1185">Reference proteome</keyword>
<sequence>MLSGAAGSYGRTLTQGEQCPRSAGWSVCAHAGPVLIVLAVLVTRLPVKTQPGCWVYCRLVTREQKRGGAGREGQETGVTVTVTRYGLTTPLPIFIPMLPQTTVENTNGNGRHHCGCL</sequence>
<dbReference type="EMBL" id="JAAKFY010000004">
    <property type="protein sequence ID" value="KAF3858670.1"/>
    <property type="molecule type" value="Genomic_DNA"/>
</dbReference>
<dbReference type="Proteomes" id="UP000518266">
    <property type="component" value="Unassembled WGS sequence"/>
</dbReference>
<evidence type="ECO:0000313" key="2">
    <source>
        <dbReference type="Proteomes" id="UP000518266"/>
    </source>
</evidence>